<accession>C5BVN2</accession>
<dbReference type="Pfam" id="PF01872">
    <property type="entry name" value="RibD_C"/>
    <property type="match status" value="1"/>
</dbReference>
<organism evidence="6 7">
    <name type="scientific">Beutenbergia cavernae (strain ATCC BAA-8 / DSM 12333 / CCUG 43141 / JCM 11478 / NBRC 16432 / NCIMB 13614 / HKI 0122)</name>
    <dbReference type="NCBI Taxonomy" id="471853"/>
    <lineage>
        <taxon>Bacteria</taxon>
        <taxon>Bacillati</taxon>
        <taxon>Actinomycetota</taxon>
        <taxon>Actinomycetes</taxon>
        <taxon>Micrococcales</taxon>
        <taxon>Beutenbergiaceae</taxon>
        <taxon>Beutenbergia</taxon>
    </lineage>
</organism>
<dbReference type="HOGENOM" id="CLU_073038_0_0_11"/>
<feature type="domain" description="Bacterial bifunctional deaminase-reductase C-terminal" evidence="5">
    <location>
        <begin position="41"/>
        <end position="280"/>
    </location>
</feature>
<feature type="region of interest" description="Disordered" evidence="4">
    <location>
        <begin position="90"/>
        <end position="123"/>
    </location>
</feature>
<evidence type="ECO:0000259" key="5">
    <source>
        <dbReference type="Pfam" id="PF01872"/>
    </source>
</evidence>
<dbReference type="PANTHER" id="PTHR38011:SF7">
    <property type="entry name" value="2,5-DIAMINO-6-RIBOSYLAMINO-4(3H)-PYRIMIDINONE 5'-PHOSPHATE REDUCTASE"/>
    <property type="match status" value="1"/>
</dbReference>
<name>C5BVN2_BEUC1</name>
<dbReference type="PANTHER" id="PTHR38011">
    <property type="entry name" value="DIHYDROFOLATE REDUCTASE FAMILY PROTEIN (AFU_ORTHOLOGUE AFUA_8G06820)"/>
    <property type="match status" value="1"/>
</dbReference>
<keyword evidence="2" id="KW-0521">NADP</keyword>
<keyword evidence="3" id="KW-0560">Oxidoreductase</keyword>
<dbReference type="GO" id="GO:0009231">
    <property type="term" value="P:riboflavin biosynthetic process"/>
    <property type="evidence" value="ECO:0007669"/>
    <property type="project" value="InterPro"/>
</dbReference>
<evidence type="ECO:0000256" key="3">
    <source>
        <dbReference type="ARBA" id="ARBA00023002"/>
    </source>
</evidence>
<keyword evidence="7" id="KW-1185">Reference proteome</keyword>
<protein>
    <submittedName>
        <fullName evidence="6">Bifunctional deaminase-reductase domain protein</fullName>
    </submittedName>
</protein>
<comment type="pathway">
    <text evidence="1">Cofactor biosynthesis; riboflavin biosynthesis.</text>
</comment>
<feature type="compositionally biased region" description="Basic and acidic residues" evidence="4">
    <location>
        <begin position="1"/>
        <end position="11"/>
    </location>
</feature>
<dbReference type="EMBL" id="CP001618">
    <property type="protein sequence ID" value="ACQ78472.1"/>
    <property type="molecule type" value="Genomic_DNA"/>
</dbReference>
<sequence length="297" mass="31607">MSEVDGRHGDTDGEGVSIMAGEHGVAALTDGRPDDGERDRPYVVVSVTTSVDGRVTFAPDRLLMLEPHSSAWRALGGESADRVQAARAADLEREHPHQATLEGSGSLVPPDAGPVGGLDPVPPEERDALYADHLPEAVVARPGRTKWFTVVDGRGRVRWTMKSVGEFDVLVLASRATPIEYLGYLRREGICYLVAGEERVDLAAALRRMRERLGVTTLVSTAGGGLNGALLRAGLVDELDLVVLPTAIGGAGTPTVFDGPVLPEGATPAALRLRSVRVEDDGVLRLRYLVERADAGR</sequence>
<dbReference type="InterPro" id="IPR050765">
    <property type="entry name" value="Riboflavin_Biosynth_HTPR"/>
</dbReference>
<dbReference type="eggNOG" id="COG1985">
    <property type="taxonomic scope" value="Bacteria"/>
</dbReference>
<feature type="compositionally biased region" description="Basic and acidic residues" evidence="4">
    <location>
        <begin position="31"/>
        <end position="40"/>
    </location>
</feature>
<reference evidence="6 7" key="1">
    <citation type="journal article" date="2009" name="Stand. Genomic Sci.">
        <title>Complete genome sequence of Beutenbergia cavernae type strain (HKI 0122).</title>
        <authorList>
            <person name="Land M."/>
            <person name="Pukall R."/>
            <person name="Abt B."/>
            <person name="Goker M."/>
            <person name="Rohde M."/>
            <person name="Glavina Del Rio T."/>
            <person name="Tice H."/>
            <person name="Copeland A."/>
            <person name="Cheng J.F."/>
            <person name="Lucas S."/>
            <person name="Chen F."/>
            <person name="Nolan M."/>
            <person name="Bruce D."/>
            <person name="Goodwin L."/>
            <person name="Pitluck S."/>
            <person name="Ivanova N."/>
            <person name="Mavromatis K."/>
            <person name="Ovchinnikova G."/>
            <person name="Pati A."/>
            <person name="Chen A."/>
            <person name="Palaniappan K."/>
            <person name="Hauser L."/>
            <person name="Chang Y.J."/>
            <person name="Jefferies C.C."/>
            <person name="Saunders E."/>
            <person name="Brettin T."/>
            <person name="Detter J.C."/>
            <person name="Han C."/>
            <person name="Chain P."/>
            <person name="Bristow J."/>
            <person name="Eisen J.A."/>
            <person name="Markowitz V."/>
            <person name="Hugenholtz P."/>
            <person name="Kyrpides N.C."/>
            <person name="Klenk H.P."/>
            <person name="Lapidus A."/>
        </authorList>
    </citation>
    <scope>NUCLEOTIDE SEQUENCE [LARGE SCALE GENOMIC DNA]</scope>
    <source>
        <strain evidence="7">ATCC BAA-8 / DSM 12333 / NBRC 16432</strain>
    </source>
</reference>
<dbReference type="KEGG" id="bcv:Bcav_0207"/>
<evidence type="ECO:0000256" key="2">
    <source>
        <dbReference type="ARBA" id="ARBA00022857"/>
    </source>
</evidence>
<dbReference type="AlphaFoldDB" id="C5BVN2"/>
<dbReference type="Proteomes" id="UP000007962">
    <property type="component" value="Chromosome"/>
</dbReference>
<evidence type="ECO:0000313" key="6">
    <source>
        <dbReference type="EMBL" id="ACQ78472.1"/>
    </source>
</evidence>
<dbReference type="SUPFAM" id="SSF53597">
    <property type="entry name" value="Dihydrofolate reductase-like"/>
    <property type="match status" value="1"/>
</dbReference>
<evidence type="ECO:0000256" key="1">
    <source>
        <dbReference type="ARBA" id="ARBA00005104"/>
    </source>
</evidence>
<evidence type="ECO:0000313" key="7">
    <source>
        <dbReference type="Proteomes" id="UP000007962"/>
    </source>
</evidence>
<evidence type="ECO:0000256" key="4">
    <source>
        <dbReference type="SAM" id="MobiDB-lite"/>
    </source>
</evidence>
<dbReference type="STRING" id="471853.Bcav_0207"/>
<feature type="region of interest" description="Disordered" evidence="4">
    <location>
        <begin position="1"/>
        <end position="40"/>
    </location>
</feature>
<dbReference type="InterPro" id="IPR002734">
    <property type="entry name" value="RibDG_C"/>
</dbReference>
<proteinExistence type="predicted"/>
<dbReference type="InterPro" id="IPR024072">
    <property type="entry name" value="DHFR-like_dom_sf"/>
</dbReference>
<dbReference type="GO" id="GO:0008703">
    <property type="term" value="F:5-amino-6-(5-phosphoribosylamino)uracil reductase activity"/>
    <property type="evidence" value="ECO:0007669"/>
    <property type="project" value="InterPro"/>
</dbReference>
<dbReference type="Gene3D" id="3.40.430.10">
    <property type="entry name" value="Dihydrofolate Reductase, subunit A"/>
    <property type="match status" value="1"/>
</dbReference>
<gene>
    <name evidence="6" type="ordered locus">Bcav_0207</name>
</gene>